<evidence type="ECO:0000313" key="3">
    <source>
        <dbReference type="EMBL" id="OJH34349.1"/>
    </source>
</evidence>
<proteinExistence type="inferred from homology"/>
<dbReference type="PANTHER" id="PTHR43039">
    <property type="entry name" value="ESTERASE-RELATED"/>
    <property type="match status" value="1"/>
</dbReference>
<reference evidence="3 4" key="2">
    <citation type="submission" date="2016-12" db="EMBL/GenBank/DDBJ databases">
        <title>Draft Genome Sequence of Cystobacter ferrugineus Strain Cbfe23.</title>
        <authorList>
            <person name="Akbar S."/>
            <person name="Dowd S.E."/>
            <person name="Stevens D.C."/>
        </authorList>
    </citation>
    <scope>NUCLEOTIDE SEQUENCE [LARGE SCALE GENOMIC DNA]</scope>
    <source>
        <strain evidence="3 4">Cbfe23</strain>
    </source>
</reference>
<dbReference type="InterPro" id="IPR000073">
    <property type="entry name" value="AB_hydrolase_1"/>
</dbReference>
<reference evidence="4" key="1">
    <citation type="submission" date="2016-11" db="EMBL/GenBank/DDBJ databases">
        <authorList>
            <person name="Shukria A."/>
            <person name="Stevens D.C."/>
        </authorList>
    </citation>
    <scope>NUCLEOTIDE SEQUENCE [LARGE SCALE GENOMIC DNA]</scope>
    <source>
        <strain evidence="4">Cbfe23</strain>
    </source>
</reference>
<comment type="similarity">
    <text evidence="1">Belongs to the AB hydrolase superfamily.</text>
</comment>
<name>A0A1L9AWG7_9BACT</name>
<dbReference type="STRING" id="83449.BON30_44400"/>
<sequence>MRQSIYDRLNVRVMGAMGPPLIFAHGFGSEQRAWRHQVAAFKSQYQIILFDHVGCGRSDFNAYSAKRYGRIHGYAEDVLELCEELDLRDATLVGHSVSGMVSMLAALAEPRRFQRLVFIKASPRYLNDVGYVGGFEQSQLDVLYATMSANFLAWAGGFAERVVNMPEMPELAREFARTLSAMRPDIALASARVIFESDFRAELPRLKTPTLILQSGEDFAVPDEVGLYMAQHIPFAQLARIDARGHLPHLSAPMAVTHALADFLADRPPRCQEEEGLFLDAFGARRRAFKDSLN</sequence>
<dbReference type="Pfam" id="PF00561">
    <property type="entry name" value="Abhydrolase_1"/>
    <property type="match status" value="1"/>
</dbReference>
<comment type="caution">
    <text evidence="3">The sequence shown here is derived from an EMBL/GenBank/DDBJ whole genome shotgun (WGS) entry which is preliminary data.</text>
</comment>
<dbReference type="Proteomes" id="UP000182229">
    <property type="component" value="Unassembled WGS sequence"/>
</dbReference>
<keyword evidence="4" id="KW-1185">Reference proteome</keyword>
<gene>
    <name evidence="3" type="ORF">BON30_44400</name>
</gene>
<accession>A0A1L9AWG7</accession>
<dbReference type="PRINTS" id="PR00111">
    <property type="entry name" value="ABHYDROLASE"/>
</dbReference>
<dbReference type="GO" id="GO:0016787">
    <property type="term" value="F:hydrolase activity"/>
    <property type="evidence" value="ECO:0007669"/>
    <property type="project" value="UniProtKB-KW"/>
</dbReference>
<dbReference type="InterPro" id="IPR029058">
    <property type="entry name" value="AB_hydrolase_fold"/>
</dbReference>
<dbReference type="EMBL" id="MPIN01000020">
    <property type="protein sequence ID" value="OJH34349.1"/>
    <property type="molecule type" value="Genomic_DNA"/>
</dbReference>
<organism evidence="3 4">
    <name type="scientific">Cystobacter ferrugineus</name>
    <dbReference type="NCBI Taxonomy" id="83449"/>
    <lineage>
        <taxon>Bacteria</taxon>
        <taxon>Pseudomonadati</taxon>
        <taxon>Myxococcota</taxon>
        <taxon>Myxococcia</taxon>
        <taxon>Myxococcales</taxon>
        <taxon>Cystobacterineae</taxon>
        <taxon>Archangiaceae</taxon>
        <taxon>Cystobacter</taxon>
    </lineage>
</organism>
<evidence type="ECO:0000313" key="4">
    <source>
        <dbReference type="Proteomes" id="UP000182229"/>
    </source>
</evidence>
<protein>
    <submittedName>
        <fullName evidence="3">Alpha/beta hydrolase</fullName>
    </submittedName>
</protein>
<feature type="domain" description="AB hydrolase-1" evidence="2">
    <location>
        <begin position="19"/>
        <end position="252"/>
    </location>
</feature>
<dbReference type="RefSeq" id="WP_071904675.1">
    <property type="nucleotide sequence ID" value="NZ_MPIN01000020.1"/>
</dbReference>
<dbReference type="AlphaFoldDB" id="A0A1L9AWG7"/>
<dbReference type="OrthoDB" id="8680283at2"/>
<keyword evidence="3" id="KW-0378">Hydrolase</keyword>
<dbReference type="SUPFAM" id="SSF53474">
    <property type="entry name" value="alpha/beta-Hydrolases"/>
    <property type="match status" value="1"/>
</dbReference>
<evidence type="ECO:0000256" key="1">
    <source>
        <dbReference type="ARBA" id="ARBA00008645"/>
    </source>
</evidence>
<dbReference type="Gene3D" id="3.40.50.1820">
    <property type="entry name" value="alpha/beta hydrolase"/>
    <property type="match status" value="1"/>
</dbReference>
<evidence type="ECO:0000259" key="2">
    <source>
        <dbReference type="Pfam" id="PF00561"/>
    </source>
</evidence>